<dbReference type="Gene3D" id="3.10.620.30">
    <property type="match status" value="1"/>
</dbReference>
<dbReference type="EMBL" id="LLXX01000143">
    <property type="protein sequence ID" value="KRR03135.1"/>
    <property type="molecule type" value="Genomic_DNA"/>
</dbReference>
<dbReference type="AlphaFoldDB" id="A0A0R3M1D9"/>
<proteinExistence type="predicted"/>
<keyword evidence="3" id="KW-1185">Reference proteome</keyword>
<evidence type="ECO:0000313" key="3">
    <source>
        <dbReference type="Proteomes" id="UP000051913"/>
    </source>
</evidence>
<protein>
    <submittedName>
        <fullName evidence="2">Transglutaminase</fullName>
    </submittedName>
</protein>
<gene>
    <name evidence="2" type="ORF">CP49_04095</name>
</gene>
<name>A0A0R3M1D9_9BRAD</name>
<dbReference type="PANTHER" id="PTHR39327:SF1">
    <property type="entry name" value="BLR5470 PROTEIN"/>
    <property type="match status" value="1"/>
</dbReference>
<organism evidence="2 3">
    <name type="scientific">Bradyrhizobium valentinum</name>
    <dbReference type="NCBI Taxonomy" id="1518501"/>
    <lineage>
        <taxon>Bacteria</taxon>
        <taxon>Pseudomonadati</taxon>
        <taxon>Pseudomonadota</taxon>
        <taxon>Alphaproteobacteria</taxon>
        <taxon>Hyphomicrobiales</taxon>
        <taxon>Nitrobacteraceae</taxon>
        <taxon>Bradyrhizobium</taxon>
    </lineage>
</organism>
<dbReference type="Pfam" id="PF06035">
    <property type="entry name" value="Peptidase_C93"/>
    <property type="match status" value="1"/>
</dbReference>
<dbReference type="PANTHER" id="PTHR39327">
    <property type="match status" value="1"/>
</dbReference>
<dbReference type="InterPro" id="IPR010319">
    <property type="entry name" value="Transglutaminase-like_Cys_pept"/>
</dbReference>
<feature type="chain" id="PRO_5009797208" evidence="1">
    <location>
        <begin position="25"/>
        <end position="217"/>
    </location>
</feature>
<keyword evidence="1" id="KW-0732">Signal</keyword>
<dbReference type="STRING" id="1518501.CQ10_09680"/>
<feature type="signal peptide" evidence="1">
    <location>
        <begin position="1"/>
        <end position="24"/>
    </location>
</feature>
<evidence type="ECO:0000256" key="1">
    <source>
        <dbReference type="SAM" id="SignalP"/>
    </source>
</evidence>
<dbReference type="Proteomes" id="UP000051913">
    <property type="component" value="Unassembled WGS sequence"/>
</dbReference>
<accession>A0A0R3M1D9</accession>
<evidence type="ECO:0000313" key="2">
    <source>
        <dbReference type="EMBL" id="KRR03135.1"/>
    </source>
</evidence>
<sequence length="217" mass="23741">MTRHLYSMLAAILAGALFAGLAEARSRSPQDSNVPPAIAEASPTLAPFQHVRFCLRYPSDCKTSAAESDRIEFNTETSELLKRVNHSINMSIIPASKTYGSNLGDGWTIAPDMGDCNDYAVTKRHELLEGGLPSRALRLSVVKTASGIGHLVLVVATTRGDLVMDNLTEAIRPWQSTGYQWLKIQSATDAKFWYEVKYPASGPSMAQADKKVRLADR</sequence>
<dbReference type="OrthoDB" id="7206808at2"/>
<comment type="caution">
    <text evidence="2">The sequence shown here is derived from an EMBL/GenBank/DDBJ whole genome shotgun (WGS) entry which is preliminary data.</text>
</comment>
<reference evidence="2 3" key="1">
    <citation type="submission" date="2014-03" db="EMBL/GenBank/DDBJ databases">
        <title>Bradyrhizobium valentinum sp. nov., isolated from effective nodules of Lupinus mariae-josephae, a lupine endemic of basic-lime soils in Eastern Spain.</title>
        <authorList>
            <person name="Duran D."/>
            <person name="Rey L."/>
            <person name="Navarro A."/>
            <person name="Busquets A."/>
            <person name="Imperial J."/>
            <person name="Ruiz-Argueso T."/>
        </authorList>
    </citation>
    <scope>NUCLEOTIDE SEQUENCE [LARGE SCALE GENOMIC DNA]</scope>
    <source>
        <strain evidence="2 3">LmjM3</strain>
    </source>
</reference>